<comment type="catalytic activity">
    <reaction evidence="1">
        <text>ATP + protein L-histidine = ADP + protein N-phospho-L-histidine.</text>
        <dbReference type="EC" id="2.7.13.3"/>
    </reaction>
</comment>
<dbReference type="Pfam" id="PF02518">
    <property type="entry name" value="HATPase_c"/>
    <property type="match status" value="1"/>
</dbReference>
<sequence>MEWLHSGVCICKKRTVSSVLLCIAVVFGLGASSAYTVFSNREKTQDSYEVNMQLFDKDVQWVQCHHVLFYGRFILATMRVPYFGYASFHEALGYYSSATTLENLYKIGTQLAEESAVCSVADEQHSHLYDYLALYEYNISIAIASDREEDIYWATYGYNQSIVEELEILFTGVFWDTFNQRAAATQERFERYHQQNVASSRTLAILFGAMSCGLFFGSLYCCWVISHTLVSWHRERAKQEALLSESQRSQLEINSAFSRLLHDFKTPVGIICGKADELSDLLQRSERVTTDDPLGRNKEIQLCIAFLKTMCTVLSDRASAFSRPKIESIQQTWTTCLRASITDIAQMFKPLFFSSENLEYHIQIDLPANVESLFPLESIRRCTENLISNALKFTKSGSTTFQATIIDNELLRIRVIDTGKGVPDEEKQNIFKGTQLQLSSSGLGLGLQSVVQLTQRVECLDNPTGPQGSIFGFCIPFHRLHPTFSVLPVGKYSDSRDPATRRRLESGTDSGSCELRSNSFDKVESTSTQWALAKLGRHCRVLLVEDDQFQMRLMLAKFKRALPEARIEQAEDGVVALEKLSAKDAQTEPYTFVLSDLNMPVMDGYTFLTKAIEKKLVNVSRCIIVSANAEDVPTNWKGLAFSKVTPNLIAKIRDELESTINNTQHCQTIDSTTSDNFQGSHMRLEILEDAY</sequence>
<evidence type="ECO:0000313" key="11">
    <source>
        <dbReference type="Proteomes" id="UP001190700"/>
    </source>
</evidence>
<dbReference type="InterPro" id="IPR005467">
    <property type="entry name" value="His_kinase_dom"/>
</dbReference>
<keyword evidence="7" id="KW-0472">Membrane</keyword>
<evidence type="ECO:0000259" key="9">
    <source>
        <dbReference type="PROSITE" id="PS50110"/>
    </source>
</evidence>
<dbReference type="PROSITE" id="PS50110">
    <property type="entry name" value="RESPONSE_REGULATORY"/>
    <property type="match status" value="1"/>
</dbReference>
<evidence type="ECO:0000256" key="6">
    <source>
        <dbReference type="SAM" id="MobiDB-lite"/>
    </source>
</evidence>
<protein>
    <recommendedName>
        <fullName evidence="2">histidine kinase</fullName>
        <ecNumber evidence="2">2.7.13.3</ecNumber>
    </recommendedName>
</protein>
<dbReference type="InterPro" id="IPR011006">
    <property type="entry name" value="CheY-like_superfamily"/>
</dbReference>
<dbReference type="AlphaFoldDB" id="A0AAE0BWY6"/>
<feature type="compositionally biased region" description="Basic and acidic residues" evidence="6">
    <location>
        <begin position="493"/>
        <end position="506"/>
    </location>
</feature>
<evidence type="ECO:0000256" key="4">
    <source>
        <dbReference type="ARBA" id="ARBA00022777"/>
    </source>
</evidence>
<keyword evidence="7" id="KW-0812">Transmembrane</keyword>
<feature type="region of interest" description="Disordered" evidence="6">
    <location>
        <begin position="491"/>
        <end position="516"/>
    </location>
</feature>
<name>A0AAE0BWY6_9CHLO</name>
<dbReference type="InterPro" id="IPR036890">
    <property type="entry name" value="HATPase_C_sf"/>
</dbReference>
<dbReference type="EMBL" id="LGRX02032904">
    <property type="protein sequence ID" value="KAK3243390.1"/>
    <property type="molecule type" value="Genomic_DNA"/>
</dbReference>
<dbReference type="Gene3D" id="3.40.50.2300">
    <property type="match status" value="1"/>
</dbReference>
<evidence type="ECO:0000256" key="5">
    <source>
        <dbReference type="PROSITE-ProRule" id="PRU00169"/>
    </source>
</evidence>
<evidence type="ECO:0000256" key="2">
    <source>
        <dbReference type="ARBA" id="ARBA00012438"/>
    </source>
</evidence>
<accession>A0AAE0BWY6</accession>
<dbReference type="GO" id="GO:0005886">
    <property type="term" value="C:plasma membrane"/>
    <property type="evidence" value="ECO:0007669"/>
    <property type="project" value="TreeGrafter"/>
</dbReference>
<organism evidence="10 11">
    <name type="scientific">Cymbomonas tetramitiformis</name>
    <dbReference type="NCBI Taxonomy" id="36881"/>
    <lineage>
        <taxon>Eukaryota</taxon>
        <taxon>Viridiplantae</taxon>
        <taxon>Chlorophyta</taxon>
        <taxon>Pyramimonadophyceae</taxon>
        <taxon>Pyramimonadales</taxon>
        <taxon>Pyramimonadaceae</taxon>
        <taxon>Cymbomonas</taxon>
    </lineage>
</organism>
<dbReference type="EC" id="2.7.13.3" evidence="2"/>
<evidence type="ECO:0000256" key="1">
    <source>
        <dbReference type="ARBA" id="ARBA00000085"/>
    </source>
</evidence>
<feature type="domain" description="Response regulatory" evidence="9">
    <location>
        <begin position="540"/>
        <end position="691"/>
    </location>
</feature>
<keyword evidence="7" id="KW-1133">Transmembrane helix</keyword>
<dbReference type="SMART" id="SM00448">
    <property type="entry name" value="REC"/>
    <property type="match status" value="1"/>
</dbReference>
<dbReference type="Proteomes" id="UP001190700">
    <property type="component" value="Unassembled WGS sequence"/>
</dbReference>
<dbReference type="SUPFAM" id="SSF55874">
    <property type="entry name" value="ATPase domain of HSP90 chaperone/DNA topoisomerase II/histidine kinase"/>
    <property type="match status" value="1"/>
</dbReference>
<dbReference type="Gene3D" id="3.30.565.10">
    <property type="entry name" value="Histidine kinase-like ATPase, C-terminal domain"/>
    <property type="match status" value="1"/>
</dbReference>
<dbReference type="SMART" id="SM00387">
    <property type="entry name" value="HATPase_c"/>
    <property type="match status" value="1"/>
</dbReference>
<evidence type="ECO:0000313" key="10">
    <source>
        <dbReference type="EMBL" id="KAK3243390.1"/>
    </source>
</evidence>
<dbReference type="InterPro" id="IPR003594">
    <property type="entry name" value="HATPase_dom"/>
</dbReference>
<dbReference type="GO" id="GO:0009927">
    <property type="term" value="F:histidine phosphotransfer kinase activity"/>
    <property type="evidence" value="ECO:0007669"/>
    <property type="project" value="TreeGrafter"/>
</dbReference>
<dbReference type="GO" id="GO:0000155">
    <property type="term" value="F:phosphorelay sensor kinase activity"/>
    <property type="evidence" value="ECO:0007669"/>
    <property type="project" value="TreeGrafter"/>
</dbReference>
<comment type="caution">
    <text evidence="10">The sequence shown here is derived from an EMBL/GenBank/DDBJ whole genome shotgun (WGS) entry which is preliminary data.</text>
</comment>
<evidence type="ECO:0000256" key="7">
    <source>
        <dbReference type="SAM" id="Phobius"/>
    </source>
</evidence>
<dbReference type="PANTHER" id="PTHR43047">
    <property type="entry name" value="TWO-COMPONENT HISTIDINE PROTEIN KINASE"/>
    <property type="match status" value="1"/>
</dbReference>
<keyword evidence="3" id="KW-0808">Transferase</keyword>
<feature type="compositionally biased region" description="Polar residues" evidence="6">
    <location>
        <begin position="507"/>
        <end position="516"/>
    </location>
</feature>
<keyword evidence="5" id="KW-0597">Phosphoprotein</keyword>
<keyword evidence="11" id="KW-1185">Reference proteome</keyword>
<dbReference type="Pfam" id="PF00072">
    <property type="entry name" value="Response_reg"/>
    <property type="match status" value="1"/>
</dbReference>
<proteinExistence type="predicted"/>
<reference evidence="10 11" key="1">
    <citation type="journal article" date="2015" name="Genome Biol. Evol.">
        <title>Comparative Genomics of a Bacterivorous Green Alga Reveals Evolutionary Causalities and Consequences of Phago-Mixotrophic Mode of Nutrition.</title>
        <authorList>
            <person name="Burns J.A."/>
            <person name="Paasch A."/>
            <person name="Narechania A."/>
            <person name="Kim E."/>
        </authorList>
    </citation>
    <scope>NUCLEOTIDE SEQUENCE [LARGE SCALE GENOMIC DNA]</scope>
    <source>
        <strain evidence="10 11">PLY_AMNH</strain>
    </source>
</reference>
<dbReference type="PANTHER" id="PTHR43047:SF72">
    <property type="entry name" value="OSMOSENSING HISTIDINE PROTEIN KINASE SLN1"/>
    <property type="match status" value="1"/>
</dbReference>
<dbReference type="InterPro" id="IPR001789">
    <property type="entry name" value="Sig_transdc_resp-reg_receiver"/>
</dbReference>
<evidence type="ECO:0000259" key="8">
    <source>
        <dbReference type="PROSITE" id="PS50109"/>
    </source>
</evidence>
<dbReference type="PROSITE" id="PS50109">
    <property type="entry name" value="HIS_KIN"/>
    <property type="match status" value="1"/>
</dbReference>
<evidence type="ECO:0000256" key="3">
    <source>
        <dbReference type="ARBA" id="ARBA00022679"/>
    </source>
</evidence>
<feature type="modified residue" description="4-aspartylphosphate" evidence="5">
    <location>
        <position position="596"/>
    </location>
</feature>
<feature type="transmembrane region" description="Helical" evidence="7">
    <location>
        <begin position="203"/>
        <end position="226"/>
    </location>
</feature>
<feature type="domain" description="Histidine kinase" evidence="8">
    <location>
        <begin position="259"/>
        <end position="470"/>
    </location>
</feature>
<gene>
    <name evidence="10" type="ORF">CYMTET_46954</name>
</gene>
<keyword evidence="4" id="KW-0418">Kinase</keyword>
<dbReference type="SUPFAM" id="SSF52172">
    <property type="entry name" value="CheY-like"/>
    <property type="match status" value="1"/>
</dbReference>